<dbReference type="EMBL" id="JAUKUA010000004">
    <property type="protein sequence ID" value="KAK0715054.1"/>
    <property type="molecule type" value="Genomic_DNA"/>
</dbReference>
<evidence type="ECO:0008006" key="4">
    <source>
        <dbReference type="Google" id="ProtNLM"/>
    </source>
</evidence>
<comment type="caution">
    <text evidence="2">The sequence shown here is derived from an EMBL/GenBank/DDBJ whole genome shotgun (WGS) entry which is preliminary data.</text>
</comment>
<dbReference type="InterPro" id="IPR029033">
    <property type="entry name" value="His_PPase_superfam"/>
</dbReference>
<dbReference type="PANTHER" id="PTHR16469">
    <property type="entry name" value="UBIQUITIN-ASSOCIATED AND SH3 DOMAIN-CONTAINING BA-RELATED"/>
    <property type="match status" value="1"/>
</dbReference>
<dbReference type="AlphaFoldDB" id="A0AA40DT02"/>
<evidence type="ECO:0000313" key="3">
    <source>
        <dbReference type="Proteomes" id="UP001172102"/>
    </source>
</evidence>
<evidence type="ECO:0000313" key="2">
    <source>
        <dbReference type="EMBL" id="KAK0715054.1"/>
    </source>
</evidence>
<proteinExistence type="predicted"/>
<feature type="compositionally biased region" description="Low complexity" evidence="1">
    <location>
        <begin position="245"/>
        <end position="262"/>
    </location>
</feature>
<dbReference type="CDD" id="cd07040">
    <property type="entry name" value="HP"/>
    <property type="match status" value="1"/>
</dbReference>
<name>A0AA40DT02_9PEZI</name>
<dbReference type="InterPro" id="IPR013078">
    <property type="entry name" value="His_Pase_superF_clade-1"/>
</dbReference>
<dbReference type="SUPFAM" id="SSF53254">
    <property type="entry name" value="Phosphoglycerate mutase-like"/>
    <property type="match status" value="1"/>
</dbReference>
<sequence length="716" mass="77416">MGRPPAYLFVVRHGLRLDAADKQWHLSSPTPYDPPLTYIGWQQAKSLGARIGSLIRDKVNEEEAAQKLVGDIPGGRKRKRYKVVLHSSPFLRCVQTSIAISAGLAQDSTPFGSSSSSSTERPPPSPTILSPRSRPTIVPDRRDSASPSPRCPPIRRSVLRLDACFGEWLSPGYFELITPPPESVMMLASAKADLLRREDYTNYPNFSAHVHSNSQGHLWSPSDRPGSISTPPSKTSDPLDTLANSLQRSGSISGQGSQSWRSPTLTTGETNGYVSPVPHYAVNNNNTIPPGFVAHARDACVDIDYQWDSMRPPLDWGDGGIFPEEWTSMHRRFRKGLQHLIDWYSTTEKPTDMVTKTASRFARRDSVHPIDDMLDDDEDFETESIVILVSHGAGCNALIGAITHQPVLMDVAMASLTMAVRKPLKDEAGTPKSPHAVQPPGWASPERRKDTTPVYQLYDLEIFASTDHLRSVAPSSAVSRTPSVAGAVNNARGRYSNSFSSSLNNFSFNDGSASRASSANAALSSLRRGEGPANTTSKLAFNMTNGDEGGEGITSSGFHGGGITVGSGMTSFTKPPSGLARTPSIGLWSPISVRGDGAFEDDEDDEDGMLLNFSHEKETPTMKTPTATVPPPPSSHEEQQKTPVGPAAVTNGNAGKPLSGMPLSPIDMSDSASDEYFPTFPDTDSLWGGGPRPPDDADRLRDLGSAKRRWTVTERS</sequence>
<keyword evidence="3" id="KW-1185">Reference proteome</keyword>
<protein>
    <recommendedName>
        <fullName evidence="4">Phosphoglycerate mutase</fullName>
    </recommendedName>
</protein>
<gene>
    <name evidence="2" type="ORF">B0H67DRAFT_579865</name>
</gene>
<dbReference type="SMART" id="SM00855">
    <property type="entry name" value="PGAM"/>
    <property type="match status" value="1"/>
</dbReference>
<reference evidence="2" key="1">
    <citation type="submission" date="2023-06" db="EMBL/GenBank/DDBJ databases">
        <title>Genome-scale phylogeny and comparative genomics of the fungal order Sordariales.</title>
        <authorList>
            <consortium name="Lawrence Berkeley National Laboratory"/>
            <person name="Hensen N."/>
            <person name="Bonometti L."/>
            <person name="Westerberg I."/>
            <person name="Brannstrom I.O."/>
            <person name="Guillou S."/>
            <person name="Cros-Aarteil S."/>
            <person name="Calhoun S."/>
            <person name="Haridas S."/>
            <person name="Kuo A."/>
            <person name="Mondo S."/>
            <person name="Pangilinan J."/>
            <person name="Riley R."/>
            <person name="Labutti K."/>
            <person name="Andreopoulos B."/>
            <person name="Lipzen A."/>
            <person name="Chen C."/>
            <person name="Yanf M."/>
            <person name="Daum C."/>
            <person name="Ng V."/>
            <person name="Clum A."/>
            <person name="Steindorff A."/>
            <person name="Ohm R."/>
            <person name="Martin F."/>
            <person name="Silar P."/>
            <person name="Natvig D."/>
            <person name="Lalanne C."/>
            <person name="Gautier V."/>
            <person name="Ament-Velasquez S.L."/>
            <person name="Kruys A."/>
            <person name="Hutchinson M.I."/>
            <person name="Powell A.J."/>
            <person name="Barry K."/>
            <person name="Miller A.N."/>
            <person name="Grigoriev I.V."/>
            <person name="Debuchy R."/>
            <person name="Gladieux P."/>
            <person name="Thoren M.H."/>
            <person name="Johannesson H."/>
        </authorList>
    </citation>
    <scope>NUCLEOTIDE SEQUENCE</scope>
    <source>
        <strain evidence="2">SMH4607-1</strain>
    </source>
</reference>
<evidence type="ECO:0000256" key="1">
    <source>
        <dbReference type="SAM" id="MobiDB-lite"/>
    </source>
</evidence>
<feature type="region of interest" description="Disordered" evidence="1">
    <location>
        <begin position="107"/>
        <end position="153"/>
    </location>
</feature>
<dbReference type="PANTHER" id="PTHR16469:SF27">
    <property type="entry name" value="UBIQUITIN-ASSOCIATED AND SH3 DOMAIN-CONTAINING BA-RELATED"/>
    <property type="match status" value="1"/>
</dbReference>
<feature type="region of interest" description="Disordered" evidence="1">
    <location>
        <begin position="425"/>
        <end position="448"/>
    </location>
</feature>
<feature type="region of interest" description="Disordered" evidence="1">
    <location>
        <begin position="615"/>
        <end position="716"/>
    </location>
</feature>
<feature type="region of interest" description="Disordered" evidence="1">
    <location>
        <begin position="211"/>
        <end position="271"/>
    </location>
</feature>
<feature type="compositionally biased region" description="Basic and acidic residues" evidence="1">
    <location>
        <begin position="693"/>
        <end position="716"/>
    </location>
</feature>
<accession>A0AA40DT02</accession>
<dbReference type="Proteomes" id="UP001172102">
    <property type="component" value="Unassembled WGS sequence"/>
</dbReference>
<dbReference type="Gene3D" id="3.40.50.1240">
    <property type="entry name" value="Phosphoglycerate mutase-like"/>
    <property type="match status" value="2"/>
</dbReference>
<feature type="compositionally biased region" description="Low complexity" evidence="1">
    <location>
        <begin position="108"/>
        <end position="120"/>
    </location>
</feature>
<dbReference type="InterPro" id="IPR051710">
    <property type="entry name" value="Phosphatase_SH3-domain"/>
</dbReference>
<feature type="compositionally biased region" description="Polar residues" evidence="1">
    <location>
        <begin position="227"/>
        <end position="244"/>
    </location>
</feature>
<organism evidence="2 3">
    <name type="scientific">Lasiosphaeris hirsuta</name>
    <dbReference type="NCBI Taxonomy" id="260670"/>
    <lineage>
        <taxon>Eukaryota</taxon>
        <taxon>Fungi</taxon>
        <taxon>Dikarya</taxon>
        <taxon>Ascomycota</taxon>
        <taxon>Pezizomycotina</taxon>
        <taxon>Sordariomycetes</taxon>
        <taxon>Sordariomycetidae</taxon>
        <taxon>Sordariales</taxon>
        <taxon>Lasiosphaeriaceae</taxon>
        <taxon>Lasiosphaeris</taxon>
    </lineage>
</organism>